<evidence type="ECO:0008006" key="3">
    <source>
        <dbReference type="Google" id="ProtNLM"/>
    </source>
</evidence>
<organism evidence="1 2">
    <name type="scientific">Ruminiclostridium cellobioparum subsp. termitidis CT1112</name>
    <dbReference type="NCBI Taxonomy" id="1195236"/>
    <lineage>
        <taxon>Bacteria</taxon>
        <taxon>Bacillati</taxon>
        <taxon>Bacillota</taxon>
        <taxon>Clostridia</taxon>
        <taxon>Eubacteriales</taxon>
        <taxon>Oscillospiraceae</taxon>
        <taxon>Ruminiclostridium</taxon>
    </lineage>
</organism>
<dbReference type="RefSeq" id="WP_004630145.1">
    <property type="nucleotide sequence ID" value="NZ_AORV01000065.1"/>
</dbReference>
<name>S0FKR5_RUMCE</name>
<dbReference type="AlphaFoldDB" id="S0FKR5"/>
<dbReference type="eggNOG" id="ENOG5032WP5">
    <property type="taxonomic scope" value="Bacteria"/>
</dbReference>
<dbReference type="PATRIC" id="fig|1195236.3.peg.4707"/>
<evidence type="ECO:0000313" key="2">
    <source>
        <dbReference type="Proteomes" id="UP000014155"/>
    </source>
</evidence>
<proteinExistence type="predicted"/>
<keyword evidence="2" id="KW-1185">Reference proteome</keyword>
<dbReference type="EMBL" id="AORV01000065">
    <property type="protein sequence ID" value="EMS69779.1"/>
    <property type="molecule type" value="Genomic_DNA"/>
</dbReference>
<reference evidence="1 2" key="1">
    <citation type="journal article" date="2013" name="Genome Announc.">
        <title>Draft Genome Sequence of the Cellulolytic, Mesophilic, Anaerobic Bacterium Clostridium termitidis Strain CT1112 (DSM 5398).</title>
        <authorList>
            <person name="Lal S."/>
            <person name="Ramachandran U."/>
            <person name="Zhang X."/>
            <person name="Munir R."/>
            <person name="Sparling R."/>
            <person name="Levin D.B."/>
        </authorList>
    </citation>
    <scope>NUCLEOTIDE SEQUENCE [LARGE SCALE GENOMIC DNA]</scope>
    <source>
        <strain evidence="1 2">CT1112</strain>
    </source>
</reference>
<accession>S0FKR5</accession>
<dbReference type="Proteomes" id="UP000014155">
    <property type="component" value="Unassembled WGS sequence"/>
</dbReference>
<sequence>MSEAGNLKQNGQHKEFKGYGGIEDIERYSAFELGIGWEQKKSKNIETILNFKQTIFGPDNRNNCTLASITRIMKYYSELGFHEIPSDIHEIYAIVREIGVKHGYDPEKSGILRDLFIYTPFEIKTMVGDTWKKFGYERSKPNNIYIGKLKAIKNSIDDMNPVLLNIACGDYEGHTVTVTGYREFGSSREHCDDRNFVQVYDGWSEDVRYIDWNNFGITPASVTRII</sequence>
<evidence type="ECO:0000313" key="1">
    <source>
        <dbReference type="EMBL" id="EMS69779.1"/>
    </source>
</evidence>
<gene>
    <name evidence="1" type="ORF">CTER_4525</name>
</gene>
<comment type="caution">
    <text evidence="1">The sequence shown here is derived from an EMBL/GenBank/DDBJ whole genome shotgun (WGS) entry which is preliminary data.</text>
</comment>
<protein>
    <recommendedName>
        <fullName evidence="3">Peptidase C39-like domain-containing protein</fullName>
    </recommendedName>
</protein>